<dbReference type="STRING" id="109280.ENSHCOP00000006624"/>
<evidence type="ECO:0000256" key="5">
    <source>
        <dbReference type="ARBA" id="ARBA00022753"/>
    </source>
</evidence>
<dbReference type="Proteomes" id="UP000264820">
    <property type="component" value="Unplaced"/>
</dbReference>
<proteinExistence type="predicted"/>
<dbReference type="GO" id="GO:0005769">
    <property type="term" value="C:early endosome"/>
    <property type="evidence" value="ECO:0007669"/>
    <property type="project" value="UniProtKB-SubCell"/>
</dbReference>
<evidence type="ECO:0000256" key="2">
    <source>
        <dbReference type="ARBA" id="ARBA00004541"/>
    </source>
</evidence>
<keyword evidence="5" id="KW-0967">Endosome</keyword>
<evidence type="ECO:0000256" key="7">
    <source>
        <dbReference type="ARBA" id="ARBA00029984"/>
    </source>
</evidence>
<evidence type="ECO:0000256" key="1">
    <source>
        <dbReference type="ARBA" id="ARBA00004412"/>
    </source>
</evidence>
<dbReference type="CTD" id="63894"/>
<protein>
    <recommendedName>
        <fullName evidence="4">Spermatogenesis-defective protein 39 homolog</fullName>
    </recommendedName>
    <alternativeName>
        <fullName evidence="7">VPS33B-interacting protein in apical-basolateral polarity regulator</fullName>
    </alternativeName>
    <alternativeName>
        <fullName evidence="8">VPS33B-interacting protein in polarity and apical restriction</fullName>
    </alternativeName>
</protein>
<dbReference type="PANTHER" id="PTHR13364:SF6">
    <property type="entry name" value="SPERMATOGENESIS-DEFECTIVE PROTEIN 39 HOMOLOG"/>
    <property type="match status" value="1"/>
</dbReference>
<dbReference type="InterPro" id="IPR040057">
    <property type="entry name" value="Spe-39"/>
</dbReference>
<sequence>MKSRGDEEEYWNTSKFKAFTFDDDDDELKESKEAVKSLPQLSDQDDGDLVEKVSWSGEPVGSISWSVRETAAAAGGGTDGEPAFPSRIPADAPNVAKVNSGYSLSSLFKGRKAANVAAFADASGDPLGRILAPEIPKPKSEKQDLIGDWSPQDTVKRMQQGKAVSLERFRCLQDKMRLLDWSVGTHDGNVITAVLISLKKSLSKEVLIGELASRQTALRHFLNYLSESGDEALLGDIYSALGRTEDAALLQYKRHLSIADEEKRRDFLKGCLSLQFSAEDQSQVRDQLSLLERQMVIEAADRQAERGGKVEIFQRFPRRASIPHMPLITTLYYCCFYHYDQPEGSFSSPLNVRQSFKISEKQFFVTALSARAKQKSWSDVDALFTSRSWLGFTRKKSPLAFQKVVDILHRNAAPVRVLQDYVGLVDDAEARMALAHQHKCHDLVINTYRDSKDRRLLLGYRGKVEAGSAAERKIDELLNDSQIRWKN</sequence>
<dbReference type="GeneID" id="109524827"/>
<dbReference type="Ensembl" id="ENSHCOT00000003358.1">
    <property type="protein sequence ID" value="ENSHCOP00000006624.1"/>
    <property type="gene ID" value="ENSHCOG00000008444.1"/>
</dbReference>
<dbReference type="GO" id="GO:0006886">
    <property type="term" value="P:intracellular protein transport"/>
    <property type="evidence" value="ECO:0007669"/>
    <property type="project" value="TreeGrafter"/>
</dbReference>
<keyword evidence="11" id="KW-1185">Reference proteome</keyword>
<dbReference type="Gene3D" id="1.10.150.780">
    <property type="entry name" value="Vps16, C-terminal region"/>
    <property type="match status" value="1"/>
</dbReference>
<evidence type="ECO:0000256" key="8">
    <source>
        <dbReference type="ARBA" id="ARBA00031270"/>
    </source>
</evidence>
<keyword evidence="6" id="KW-0968">Cytoplasmic vesicle</keyword>
<dbReference type="InterPro" id="IPR038132">
    <property type="entry name" value="Vps16_C_sf"/>
</dbReference>
<dbReference type="PANTHER" id="PTHR13364">
    <property type="entry name" value="DEFECTIVE SPERMATOGENESIS PROTEIN 39"/>
    <property type="match status" value="1"/>
</dbReference>
<dbReference type="KEGG" id="hcq:109524827"/>
<evidence type="ECO:0000313" key="10">
    <source>
        <dbReference type="Ensembl" id="ENSHCOP00000006624.1"/>
    </source>
</evidence>
<dbReference type="GO" id="GO:0005770">
    <property type="term" value="C:late endosome"/>
    <property type="evidence" value="ECO:0007669"/>
    <property type="project" value="UniProtKB-SubCell"/>
</dbReference>
<dbReference type="AlphaFoldDB" id="A0A3Q3D9N7"/>
<organism evidence="10 11">
    <name type="scientific">Hippocampus comes</name>
    <name type="common">Tiger tail seahorse</name>
    <dbReference type="NCBI Taxonomy" id="109280"/>
    <lineage>
        <taxon>Eukaryota</taxon>
        <taxon>Metazoa</taxon>
        <taxon>Chordata</taxon>
        <taxon>Craniata</taxon>
        <taxon>Vertebrata</taxon>
        <taxon>Euteleostomi</taxon>
        <taxon>Actinopterygii</taxon>
        <taxon>Neopterygii</taxon>
        <taxon>Teleostei</taxon>
        <taxon>Neoteleostei</taxon>
        <taxon>Acanthomorphata</taxon>
        <taxon>Syngnathiaria</taxon>
        <taxon>Syngnathiformes</taxon>
        <taxon>Syngnathoidei</taxon>
        <taxon>Syngnathidae</taxon>
        <taxon>Hippocampus</taxon>
    </lineage>
</organism>
<evidence type="ECO:0000256" key="6">
    <source>
        <dbReference type="ARBA" id="ARBA00023329"/>
    </source>
</evidence>
<accession>A0A3Q3D9N7</accession>
<dbReference type="OrthoDB" id="9977282at2759"/>
<dbReference type="GeneTree" id="ENSGT00390000013955"/>
<evidence type="ECO:0000256" key="9">
    <source>
        <dbReference type="SAM" id="MobiDB-lite"/>
    </source>
</evidence>
<comment type="subcellular location">
    <subcellularLocation>
        <location evidence="2">Cytoplasmic vesicle</location>
    </subcellularLocation>
    <subcellularLocation>
        <location evidence="1">Early endosome</location>
    </subcellularLocation>
    <subcellularLocation>
        <location evidence="3">Late endosome</location>
    </subcellularLocation>
</comment>
<reference evidence="10" key="1">
    <citation type="submission" date="2025-08" db="UniProtKB">
        <authorList>
            <consortium name="Ensembl"/>
        </authorList>
    </citation>
    <scope>IDENTIFICATION</scope>
</reference>
<evidence type="ECO:0000313" key="11">
    <source>
        <dbReference type="Proteomes" id="UP000264820"/>
    </source>
</evidence>
<reference evidence="10" key="2">
    <citation type="submission" date="2025-09" db="UniProtKB">
        <authorList>
            <consortium name="Ensembl"/>
        </authorList>
    </citation>
    <scope>IDENTIFICATION</scope>
</reference>
<dbReference type="GO" id="GO:0007034">
    <property type="term" value="P:vacuolar transport"/>
    <property type="evidence" value="ECO:0007669"/>
    <property type="project" value="TreeGrafter"/>
</dbReference>
<dbReference type="RefSeq" id="XP_019740492.1">
    <property type="nucleotide sequence ID" value="XM_019884933.1"/>
</dbReference>
<feature type="region of interest" description="Disordered" evidence="9">
    <location>
        <begin position="28"/>
        <end position="48"/>
    </location>
</feature>
<evidence type="ECO:0000256" key="3">
    <source>
        <dbReference type="ARBA" id="ARBA00004603"/>
    </source>
</evidence>
<dbReference type="OMA" id="PEMVIEC"/>
<evidence type="ECO:0000256" key="4">
    <source>
        <dbReference type="ARBA" id="ARBA00019368"/>
    </source>
</evidence>
<name>A0A3Q3D9N7_HIPCM</name>